<evidence type="ECO:0000313" key="1">
    <source>
        <dbReference type="EMBL" id="ATB29054.1"/>
    </source>
</evidence>
<gene>
    <name evidence="1" type="ORF">MEBOL_002503</name>
</gene>
<dbReference type="Proteomes" id="UP000217289">
    <property type="component" value="Chromosome"/>
</dbReference>
<accession>A0A250IB07</accession>
<organism evidence="1 2">
    <name type="scientific">Melittangium boletus DSM 14713</name>
    <dbReference type="NCBI Taxonomy" id="1294270"/>
    <lineage>
        <taxon>Bacteria</taxon>
        <taxon>Pseudomonadati</taxon>
        <taxon>Myxococcota</taxon>
        <taxon>Myxococcia</taxon>
        <taxon>Myxococcales</taxon>
        <taxon>Cystobacterineae</taxon>
        <taxon>Archangiaceae</taxon>
        <taxon>Melittangium</taxon>
    </lineage>
</organism>
<name>A0A250IB07_9BACT</name>
<dbReference type="AlphaFoldDB" id="A0A250IB07"/>
<dbReference type="OrthoDB" id="513854at2"/>
<reference evidence="1 2" key="1">
    <citation type="submission" date="2017-06" db="EMBL/GenBank/DDBJ databases">
        <authorList>
            <person name="Kim H.J."/>
            <person name="Triplett B.A."/>
        </authorList>
    </citation>
    <scope>NUCLEOTIDE SEQUENCE [LARGE SCALE GENOMIC DNA]</scope>
    <source>
        <strain evidence="1 2">DSM 14713</strain>
    </source>
</reference>
<dbReference type="EMBL" id="CP022163">
    <property type="protein sequence ID" value="ATB29054.1"/>
    <property type="molecule type" value="Genomic_DNA"/>
</dbReference>
<sequence>MSVAILVKFKEPGRDDRYIPVAAQGVYHSVWLPMAEKLGLKWVPLFENGPLLDVKELATVMEELRKLRGALAGHPKNALLLERIDSVLDELDDIELDEVSEIFIG</sequence>
<dbReference type="RefSeq" id="WP_095977677.1">
    <property type="nucleotide sequence ID" value="NZ_CP022163.1"/>
</dbReference>
<protein>
    <submittedName>
        <fullName evidence="1">Uncharacterized protein</fullName>
    </submittedName>
</protein>
<evidence type="ECO:0000313" key="2">
    <source>
        <dbReference type="Proteomes" id="UP000217289"/>
    </source>
</evidence>
<proteinExistence type="predicted"/>
<keyword evidence="2" id="KW-1185">Reference proteome</keyword>
<dbReference type="KEGG" id="mbd:MEBOL_002503"/>